<dbReference type="CDD" id="cd11532">
    <property type="entry name" value="NTP-PPase_COG4997"/>
    <property type="match status" value="1"/>
</dbReference>
<evidence type="ECO:0008006" key="3">
    <source>
        <dbReference type="Google" id="ProtNLM"/>
    </source>
</evidence>
<dbReference type="AlphaFoldDB" id="E1RDA4"/>
<proteinExistence type="predicted"/>
<evidence type="ECO:0000313" key="2">
    <source>
        <dbReference type="Proteomes" id="UP000006565"/>
    </source>
</evidence>
<dbReference type="EMBL" id="CP002117">
    <property type="protein sequence ID" value="ADN37087.1"/>
    <property type="molecule type" value="Genomic_DNA"/>
</dbReference>
<accession>E1RDA4</accession>
<dbReference type="eggNOG" id="arCOG03005">
    <property type="taxonomic scope" value="Archaea"/>
</dbReference>
<reference evidence="1 2" key="1">
    <citation type="journal article" date="2010" name="Stand. Genomic Sci.">
        <title>Complete genome sequence of Methanoplanus petrolearius type strain (SEBR 4847).</title>
        <authorList>
            <person name="Brambilla E."/>
            <person name="Djao O.D."/>
            <person name="Daligault H."/>
            <person name="Lapidus A."/>
            <person name="Lucas S."/>
            <person name="Hammon N."/>
            <person name="Nolan M."/>
            <person name="Tice H."/>
            <person name="Cheng J.F."/>
            <person name="Han C."/>
            <person name="Tapia R."/>
            <person name="Goodwin L."/>
            <person name="Pitluck S."/>
            <person name="Liolios K."/>
            <person name="Ivanova N."/>
            <person name="Mavromatis K."/>
            <person name="Mikhailova N."/>
            <person name="Pati A."/>
            <person name="Chen A."/>
            <person name="Palaniappan K."/>
            <person name="Land M."/>
            <person name="Hauser L."/>
            <person name="Chang Y.J."/>
            <person name="Jeffries C.D."/>
            <person name="Rohde M."/>
            <person name="Spring S."/>
            <person name="Sikorski J."/>
            <person name="Goker M."/>
            <person name="Woyke T."/>
            <person name="Bristow J."/>
            <person name="Eisen J.A."/>
            <person name="Markowitz V."/>
            <person name="Hugenholtz P."/>
            <person name="Kyrpides N.C."/>
            <person name="Klenk H.P."/>
        </authorList>
    </citation>
    <scope>NUCLEOTIDE SEQUENCE [LARGE SCALE GENOMIC DNA]</scope>
    <source>
        <strain evidence="2">DSM 11571 / OCM 486 / SEBR 4847</strain>
    </source>
</reference>
<dbReference type="Proteomes" id="UP000006565">
    <property type="component" value="Chromosome"/>
</dbReference>
<gene>
    <name evidence="1" type="ordered locus">Mpet_2340</name>
</gene>
<dbReference type="RefSeq" id="WP_013330264.1">
    <property type="nucleotide sequence ID" value="NC_014507.1"/>
</dbReference>
<evidence type="ECO:0000313" key="1">
    <source>
        <dbReference type="EMBL" id="ADN37087.1"/>
    </source>
</evidence>
<dbReference type="HOGENOM" id="CLU_142081_0_0_2"/>
<dbReference type="InterPro" id="IPR038735">
    <property type="entry name" value="MSMEG_1276-like_NTP-PPase_dom"/>
</dbReference>
<keyword evidence="2" id="KW-1185">Reference proteome</keyword>
<protein>
    <recommendedName>
        <fullName evidence="3">Phosphoribosyl-ATP pyrophosphohydrolase</fullName>
    </recommendedName>
</protein>
<dbReference type="GeneID" id="9744826"/>
<organism evidence="1 2">
    <name type="scientific">Methanolacinia petrolearia (strain DSM 11571 / OCM 486 / SEBR 4847)</name>
    <name type="common">Methanoplanus petrolearius</name>
    <dbReference type="NCBI Taxonomy" id="679926"/>
    <lineage>
        <taxon>Archaea</taxon>
        <taxon>Methanobacteriati</taxon>
        <taxon>Methanobacteriota</taxon>
        <taxon>Stenosarchaea group</taxon>
        <taxon>Methanomicrobia</taxon>
        <taxon>Methanomicrobiales</taxon>
        <taxon>Methanomicrobiaceae</taxon>
        <taxon>Methanolacinia</taxon>
    </lineage>
</organism>
<sequence>MKIYNKAVRDRIPEIITSRGEVCNYESLPDDEFLPFLQMKLLEESNEYIESKDAEELADLLETIFRIAEIKGISMKRLDEIRKEKSKIAGSFKKNIVLVAADED</sequence>
<name>E1RDA4_METP4</name>
<dbReference type="KEGG" id="mpi:Mpet_2340"/>